<dbReference type="EC" id="3.1.2.-" evidence="1"/>
<dbReference type="RefSeq" id="WP_378571882.1">
    <property type="nucleotide sequence ID" value="NZ_JBHSFQ010000003.1"/>
</dbReference>
<dbReference type="PANTHER" id="PTHR31793">
    <property type="entry name" value="4-HYDROXYBENZOYL-COA THIOESTERASE FAMILY MEMBER"/>
    <property type="match status" value="1"/>
</dbReference>
<dbReference type="CDD" id="cd00586">
    <property type="entry name" value="4HBT"/>
    <property type="match status" value="1"/>
</dbReference>
<sequence>MTEVATEARTEEGLGGGRRRHVHLAHVRFADLDPLNHVNNVRMLTYLEDARIAFLKWDAPEDGGHSIGGLVVARHEVDYLQPLVLRREPVRVETWVTEVRNASFRLAYEIADDSRVYVRASSVLVGYDLPTQGVRRLDGAERAYLLGYLDPEAAG</sequence>
<dbReference type="EMBL" id="JBHSFQ010000003">
    <property type="protein sequence ID" value="MFC4561276.1"/>
    <property type="molecule type" value="Genomic_DNA"/>
</dbReference>
<dbReference type="Proteomes" id="UP001595923">
    <property type="component" value="Unassembled WGS sequence"/>
</dbReference>
<reference evidence="2" key="1">
    <citation type="journal article" date="2019" name="Int. J. Syst. Evol. Microbiol.">
        <title>The Global Catalogue of Microorganisms (GCM) 10K type strain sequencing project: providing services to taxonomists for standard genome sequencing and annotation.</title>
        <authorList>
            <consortium name="The Broad Institute Genomics Platform"/>
            <consortium name="The Broad Institute Genome Sequencing Center for Infectious Disease"/>
            <person name="Wu L."/>
            <person name="Ma J."/>
        </authorList>
    </citation>
    <scope>NUCLEOTIDE SEQUENCE [LARGE SCALE GENOMIC DNA]</scope>
    <source>
        <strain evidence="2">XZYJ18</strain>
    </source>
</reference>
<dbReference type="SUPFAM" id="SSF54637">
    <property type="entry name" value="Thioesterase/thiol ester dehydrase-isomerase"/>
    <property type="match status" value="1"/>
</dbReference>
<dbReference type="GO" id="GO:0016787">
    <property type="term" value="F:hydrolase activity"/>
    <property type="evidence" value="ECO:0007669"/>
    <property type="project" value="UniProtKB-KW"/>
</dbReference>
<dbReference type="Pfam" id="PF13279">
    <property type="entry name" value="4HBT_2"/>
    <property type="match status" value="1"/>
</dbReference>
<name>A0ABV9DSY6_9ACTN</name>
<dbReference type="InterPro" id="IPR050563">
    <property type="entry name" value="4-hydroxybenzoyl-CoA_TE"/>
</dbReference>
<keyword evidence="1" id="KW-0378">Hydrolase</keyword>
<gene>
    <name evidence="1" type="ORF">ACFO4E_05340</name>
</gene>
<dbReference type="PANTHER" id="PTHR31793:SF24">
    <property type="entry name" value="LONG-CHAIN ACYL-COA THIOESTERASE FADM"/>
    <property type="match status" value="1"/>
</dbReference>
<accession>A0ABV9DSY6</accession>
<evidence type="ECO:0000313" key="1">
    <source>
        <dbReference type="EMBL" id="MFC4561276.1"/>
    </source>
</evidence>
<evidence type="ECO:0000313" key="2">
    <source>
        <dbReference type="Proteomes" id="UP001595923"/>
    </source>
</evidence>
<protein>
    <submittedName>
        <fullName evidence="1">Acyl-CoA thioesterase</fullName>
        <ecNumber evidence="1">3.1.2.-</ecNumber>
    </submittedName>
</protein>
<proteinExistence type="predicted"/>
<keyword evidence="2" id="KW-1185">Reference proteome</keyword>
<dbReference type="InterPro" id="IPR029069">
    <property type="entry name" value="HotDog_dom_sf"/>
</dbReference>
<dbReference type="Gene3D" id="3.10.129.10">
    <property type="entry name" value="Hotdog Thioesterase"/>
    <property type="match status" value="1"/>
</dbReference>
<comment type="caution">
    <text evidence="1">The sequence shown here is derived from an EMBL/GenBank/DDBJ whole genome shotgun (WGS) entry which is preliminary data.</text>
</comment>
<organism evidence="1 2">
    <name type="scientific">Nocardiopsis mangrovi</name>
    <dbReference type="NCBI Taxonomy" id="1179818"/>
    <lineage>
        <taxon>Bacteria</taxon>
        <taxon>Bacillati</taxon>
        <taxon>Actinomycetota</taxon>
        <taxon>Actinomycetes</taxon>
        <taxon>Streptosporangiales</taxon>
        <taxon>Nocardiopsidaceae</taxon>
        <taxon>Nocardiopsis</taxon>
    </lineage>
</organism>